<comment type="caution">
    <text evidence="2">The sequence shown here is derived from an EMBL/GenBank/DDBJ whole genome shotgun (WGS) entry which is preliminary data.</text>
</comment>
<evidence type="ECO:0000313" key="3">
    <source>
        <dbReference type="Proteomes" id="UP001073053"/>
    </source>
</evidence>
<accession>A0A9Q4EQB3</accession>
<protein>
    <submittedName>
        <fullName evidence="2">Uncharacterized protein</fullName>
    </submittedName>
</protein>
<feature type="compositionally biased region" description="Basic residues" evidence="1">
    <location>
        <begin position="142"/>
        <end position="151"/>
    </location>
</feature>
<proteinExistence type="predicted"/>
<feature type="region of interest" description="Disordered" evidence="1">
    <location>
        <begin position="127"/>
        <end position="151"/>
    </location>
</feature>
<dbReference type="EMBL" id="JALAWA010000010">
    <property type="protein sequence ID" value="MCY9186148.1"/>
    <property type="molecule type" value="Genomic_DNA"/>
</dbReference>
<organism evidence="2 3">
    <name type="scientific">Bacillus halotolerans</name>
    <dbReference type="NCBI Taxonomy" id="260554"/>
    <lineage>
        <taxon>Bacteria</taxon>
        <taxon>Bacillati</taxon>
        <taxon>Bacillota</taxon>
        <taxon>Bacilli</taxon>
        <taxon>Bacillales</taxon>
        <taxon>Bacillaceae</taxon>
        <taxon>Bacillus</taxon>
    </lineage>
</organism>
<dbReference type="AlphaFoldDB" id="A0A9Q4EQB3"/>
<evidence type="ECO:0000256" key="1">
    <source>
        <dbReference type="SAM" id="MobiDB-lite"/>
    </source>
</evidence>
<dbReference type="RefSeq" id="WP_268497804.1">
    <property type="nucleotide sequence ID" value="NZ_JALAVZ010000007.1"/>
</dbReference>
<gene>
    <name evidence="2" type="ORF">MOF03_16055</name>
</gene>
<reference evidence="2" key="1">
    <citation type="submission" date="2022-02" db="EMBL/GenBank/DDBJ databases">
        <title>Crop Bioprotection Bacillus Genome Sequencing.</title>
        <authorList>
            <person name="Dunlap C."/>
        </authorList>
    </citation>
    <scope>NUCLEOTIDE SEQUENCE</scope>
    <source>
        <strain evidence="2">EC49O2N-C10</strain>
    </source>
</reference>
<dbReference type="Proteomes" id="UP001073053">
    <property type="component" value="Unassembled WGS sequence"/>
</dbReference>
<feature type="compositionally biased region" description="Basic and acidic residues" evidence="1">
    <location>
        <begin position="127"/>
        <end position="141"/>
    </location>
</feature>
<feature type="region of interest" description="Disordered" evidence="1">
    <location>
        <begin position="82"/>
        <end position="110"/>
    </location>
</feature>
<evidence type="ECO:0000313" key="2">
    <source>
        <dbReference type="EMBL" id="MCY9186148.1"/>
    </source>
</evidence>
<sequence length="151" mass="17445">MFQKLTDSDEGVLLYYAFTTVDKQKLHEFTYKISDVTTYEENNKTFVEAYIVRNFVFGEEKVDTGLGDNIKLEISNNNVSKKQSLSSESKVAPKTKKSSTLHYENEGDDSSNIKLDEFLKNYKQEVEENKELSTQQKSEKKIKGRKSLHLL</sequence>
<name>A0A9Q4EQB3_9BACI</name>